<dbReference type="STRING" id="690879.TSACC_22997"/>
<keyword evidence="3" id="KW-0731">Sigma factor</keyword>
<dbReference type="AlphaFoldDB" id="A0A146GDJ6"/>
<dbReference type="GO" id="GO:0003677">
    <property type="term" value="F:DNA binding"/>
    <property type="evidence" value="ECO:0007669"/>
    <property type="project" value="UniProtKB-KW"/>
</dbReference>
<name>A0A146GDJ6_TERSA</name>
<dbReference type="GO" id="GO:0006352">
    <property type="term" value="P:DNA-templated transcription initiation"/>
    <property type="evidence" value="ECO:0007669"/>
    <property type="project" value="InterPro"/>
</dbReference>
<feature type="domain" description="RNA polymerase sigma factor 70 region 4 type 2" evidence="7">
    <location>
        <begin position="103"/>
        <end position="155"/>
    </location>
</feature>
<reference evidence="9" key="1">
    <citation type="journal article" date="2017" name="Genome Announc.">
        <title>Draft Genome Sequence of Terrimicrobium sacchariphilum NM-5T, a Facultative Anaerobic Soil Bacterium of the Class Spartobacteria.</title>
        <authorList>
            <person name="Qiu Y.L."/>
            <person name="Tourlousse D.M."/>
            <person name="Matsuura N."/>
            <person name="Ohashi A."/>
            <person name="Sekiguchi Y."/>
        </authorList>
    </citation>
    <scope>NUCLEOTIDE SEQUENCE [LARGE SCALE GENOMIC DNA]</scope>
    <source>
        <strain evidence="9">NM-5</strain>
    </source>
</reference>
<evidence type="ECO:0000259" key="7">
    <source>
        <dbReference type="Pfam" id="PF08281"/>
    </source>
</evidence>
<dbReference type="SUPFAM" id="SSF88946">
    <property type="entry name" value="Sigma2 domain of RNA polymerase sigma factors"/>
    <property type="match status" value="1"/>
</dbReference>
<dbReference type="Pfam" id="PF04542">
    <property type="entry name" value="Sigma70_r2"/>
    <property type="match status" value="1"/>
</dbReference>
<sequence length="164" mass="18615">MDAREFEQIVDAFYRDLYRFALSLTRNPDDASDLTQQTFATFAQKQDDLRDRARCKSWLFTTLYRDFLRQGARLQKIVAMEPETLEIHAPPVAATGSASAEHREILDILLGLEEPHRAVLSLFYLEDYSYKDIAAILDIPLGTVMSRIARAKEALRAAMKSSAG</sequence>
<dbReference type="PANTHER" id="PTHR43133">
    <property type="entry name" value="RNA POLYMERASE ECF-TYPE SIGMA FACTO"/>
    <property type="match status" value="1"/>
</dbReference>
<dbReference type="InterPro" id="IPR036388">
    <property type="entry name" value="WH-like_DNA-bd_sf"/>
</dbReference>
<accession>A0A146GDJ6</accession>
<evidence type="ECO:0000259" key="6">
    <source>
        <dbReference type="Pfam" id="PF04542"/>
    </source>
</evidence>
<dbReference type="InterPro" id="IPR013249">
    <property type="entry name" value="RNA_pol_sigma70_r4_t2"/>
</dbReference>
<evidence type="ECO:0000256" key="2">
    <source>
        <dbReference type="ARBA" id="ARBA00023015"/>
    </source>
</evidence>
<dbReference type="InterPro" id="IPR014284">
    <property type="entry name" value="RNA_pol_sigma-70_dom"/>
</dbReference>
<keyword evidence="4" id="KW-0238">DNA-binding</keyword>
<dbReference type="EMBL" id="BDCO01000002">
    <property type="protein sequence ID" value="GAT34566.1"/>
    <property type="molecule type" value="Genomic_DNA"/>
</dbReference>
<dbReference type="Pfam" id="PF08281">
    <property type="entry name" value="Sigma70_r4_2"/>
    <property type="match status" value="1"/>
</dbReference>
<evidence type="ECO:0000256" key="4">
    <source>
        <dbReference type="ARBA" id="ARBA00023125"/>
    </source>
</evidence>
<dbReference type="InterPro" id="IPR039425">
    <property type="entry name" value="RNA_pol_sigma-70-like"/>
</dbReference>
<dbReference type="Gene3D" id="1.10.10.10">
    <property type="entry name" value="Winged helix-like DNA-binding domain superfamily/Winged helix DNA-binding domain"/>
    <property type="match status" value="1"/>
</dbReference>
<dbReference type="Gene3D" id="1.10.1740.10">
    <property type="match status" value="1"/>
</dbReference>
<dbReference type="InterPro" id="IPR007627">
    <property type="entry name" value="RNA_pol_sigma70_r2"/>
</dbReference>
<dbReference type="InterPro" id="IPR013325">
    <property type="entry name" value="RNA_pol_sigma_r2"/>
</dbReference>
<evidence type="ECO:0000313" key="9">
    <source>
        <dbReference type="Proteomes" id="UP000076023"/>
    </source>
</evidence>
<proteinExistence type="inferred from homology"/>
<comment type="caution">
    <text evidence="8">The sequence shown here is derived from an EMBL/GenBank/DDBJ whole genome shotgun (WGS) entry which is preliminary data.</text>
</comment>
<protein>
    <submittedName>
        <fullName evidence="8">RNA polymerase sigma-70 factor, ECF subfamily</fullName>
    </submittedName>
</protein>
<keyword evidence="9" id="KW-1185">Reference proteome</keyword>
<dbReference type="Proteomes" id="UP000076023">
    <property type="component" value="Unassembled WGS sequence"/>
</dbReference>
<keyword evidence="2" id="KW-0805">Transcription regulation</keyword>
<evidence type="ECO:0000256" key="1">
    <source>
        <dbReference type="ARBA" id="ARBA00010641"/>
    </source>
</evidence>
<dbReference type="GO" id="GO:0016987">
    <property type="term" value="F:sigma factor activity"/>
    <property type="evidence" value="ECO:0007669"/>
    <property type="project" value="UniProtKB-KW"/>
</dbReference>
<dbReference type="NCBIfam" id="TIGR02937">
    <property type="entry name" value="sigma70-ECF"/>
    <property type="match status" value="1"/>
</dbReference>
<evidence type="ECO:0000256" key="3">
    <source>
        <dbReference type="ARBA" id="ARBA00023082"/>
    </source>
</evidence>
<comment type="similarity">
    <text evidence="1">Belongs to the sigma-70 factor family. ECF subfamily.</text>
</comment>
<dbReference type="CDD" id="cd06171">
    <property type="entry name" value="Sigma70_r4"/>
    <property type="match status" value="1"/>
</dbReference>
<dbReference type="PANTHER" id="PTHR43133:SF8">
    <property type="entry name" value="RNA POLYMERASE SIGMA FACTOR HI_1459-RELATED"/>
    <property type="match status" value="1"/>
</dbReference>
<keyword evidence="5" id="KW-0804">Transcription</keyword>
<dbReference type="InParanoid" id="A0A146GDJ6"/>
<feature type="domain" description="RNA polymerase sigma-70 region 2" evidence="6">
    <location>
        <begin position="10"/>
        <end position="69"/>
    </location>
</feature>
<dbReference type="SUPFAM" id="SSF88659">
    <property type="entry name" value="Sigma3 and sigma4 domains of RNA polymerase sigma factors"/>
    <property type="match status" value="1"/>
</dbReference>
<dbReference type="RefSeq" id="WP_075080182.1">
    <property type="nucleotide sequence ID" value="NZ_BDCO01000002.1"/>
</dbReference>
<evidence type="ECO:0000313" key="8">
    <source>
        <dbReference type="EMBL" id="GAT34566.1"/>
    </source>
</evidence>
<gene>
    <name evidence="8" type="ORF">TSACC_22997</name>
</gene>
<dbReference type="InterPro" id="IPR013324">
    <property type="entry name" value="RNA_pol_sigma_r3/r4-like"/>
</dbReference>
<dbReference type="OrthoDB" id="9795666at2"/>
<evidence type="ECO:0000256" key="5">
    <source>
        <dbReference type="ARBA" id="ARBA00023163"/>
    </source>
</evidence>
<organism evidence="8 9">
    <name type="scientific">Terrimicrobium sacchariphilum</name>
    <dbReference type="NCBI Taxonomy" id="690879"/>
    <lineage>
        <taxon>Bacteria</taxon>
        <taxon>Pseudomonadati</taxon>
        <taxon>Verrucomicrobiota</taxon>
        <taxon>Terrimicrobiia</taxon>
        <taxon>Terrimicrobiales</taxon>
        <taxon>Terrimicrobiaceae</taxon>
        <taxon>Terrimicrobium</taxon>
    </lineage>
</organism>